<reference evidence="3 5" key="2">
    <citation type="submission" date="2016-01" db="EMBL/GenBank/DDBJ databases">
        <title>The new phylogeny of the genus Mycobacterium.</title>
        <authorList>
            <person name="Tarcisio F."/>
            <person name="Conor M."/>
            <person name="Antonella G."/>
            <person name="Elisabetta G."/>
            <person name="Giulia F.S."/>
            <person name="Sara T."/>
            <person name="Anna F."/>
            <person name="Clotilde B."/>
            <person name="Roberto B."/>
            <person name="Veronica D.S."/>
            <person name="Fabio R."/>
            <person name="Monica P."/>
            <person name="Olivier J."/>
            <person name="Enrico T."/>
            <person name="Nicola S."/>
        </authorList>
    </citation>
    <scope>NUCLEOTIDE SEQUENCE [LARGE SCALE GENOMIC DNA]</scope>
    <source>
        <strain evidence="3 5">CCUG 50187</strain>
    </source>
</reference>
<sequence>MMVLVRLIDVGMEYVKLLLGLNGGAARRTLAWISFLSLVCAGVALIAWGVWAIPMLIDSLNGH</sequence>
<keyword evidence="1" id="KW-1133">Transmembrane helix</keyword>
<keyword evidence="1" id="KW-0472">Membrane</keyword>
<dbReference type="Proteomes" id="UP000193811">
    <property type="component" value="Unassembled WGS sequence"/>
</dbReference>
<dbReference type="EMBL" id="CTEF01000002">
    <property type="protein sequence ID" value="CQD16458.1"/>
    <property type="molecule type" value="Genomic_DNA"/>
</dbReference>
<evidence type="ECO:0000313" key="3">
    <source>
        <dbReference type="EMBL" id="ORV24622.1"/>
    </source>
</evidence>
<name>A0A0U1DHE6_9MYCO</name>
<reference evidence="2 4" key="1">
    <citation type="submission" date="2015-03" db="EMBL/GenBank/DDBJ databases">
        <authorList>
            <person name="Murphy D."/>
        </authorList>
    </citation>
    <scope>NUCLEOTIDE SEQUENCE [LARGE SCALE GENOMIC DNA]</scope>
    <source>
        <strain evidence="2 4">D16</strain>
    </source>
</reference>
<protein>
    <submittedName>
        <fullName evidence="2">Uncharacterized protein</fullName>
    </submittedName>
</protein>
<keyword evidence="5" id="KW-1185">Reference proteome</keyword>
<proteinExistence type="predicted"/>
<organism evidence="2 4">
    <name type="scientific">Mycolicibacterium conceptionense</name>
    <dbReference type="NCBI Taxonomy" id="451644"/>
    <lineage>
        <taxon>Bacteria</taxon>
        <taxon>Bacillati</taxon>
        <taxon>Actinomycetota</taxon>
        <taxon>Actinomycetes</taxon>
        <taxon>Mycobacteriales</taxon>
        <taxon>Mycobacteriaceae</taxon>
        <taxon>Mycolicibacterium</taxon>
    </lineage>
</organism>
<evidence type="ECO:0000313" key="2">
    <source>
        <dbReference type="EMBL" id="CQD16458.1"/>
    </source>
</evidence>
<dbReference type="EMBL" id="LQOP01000020">
    <property type="protein sequence ID" value="ORV24622.1"/>
    <property type="molecule type" value="Genomic_DNA"/>
</dbReference>
<evidence type="ECO:0000313" key="4">
    <source>
        <dbReference type="Proteomes" id="UP000182227"/>
    </source>
</evidence>
<dbReference type="AlphaFoldDB" id="A0A0U1DHE6"/>
<dbReference type="GeneID" id="44297850"/>
<evidence type="ECO:0000256" key="1">
    <source>
        <dbReference type="SAM" id="Phobius"/>
    </source>
</evidence>
<keyword evidence="1" id="KW-0812">Transmembrane</keyword>
<dbReference type="RefSeq" id="WP_085141413.1">
    <property type="nucleotide sequence ID" value="NZ_JACKVA010000009.1"/>
</dbReference>
<feature type="transmembrane region" description="Helical" evidence="1">
    <location>
        <begin position="30"/>
        <end position="53"/>
    </location>
</feature>
<gene>
    <name evidence="3" type="ORF">AWB98_20450</name>
    <name evidence="2" type="ORF">BN970_03501</name>
</gene>
<evidence type="ECO:0000313" key="5">
    <source>
        <dbReference type="Proteomes" id="UP000193811"/>
    </source>
</evidence>
<accession>A0A0U1DHE6</accession>
<dbReference type="Proteomes" id="UP000182227">
    <property type="component" value="Unassembled WGS sequence"/>
</dbReference>